<feature type="transmembrane region" description="Helical" evidence="1">
    <location>
        <begin position="149"/>
        <end position="169"/>
    </location>
</feature>
<feature type="transmembrane region" description="Helical" evidence="1">
    <location>
        <begin position="201"/>
        <end position="218"/>
    </location>
</feature>
<dbReference type="EMBL" id="MK500494">
    <property type="protein sequence ID" value="QBK90513.1"/>
    <property type="molecule type" value="Genomic_DNA"/>
</dbReference>
<reference evidence="2" key="1">
    <citation type="journal article" date="2019" name="MBio">
        <title>Virus Genomes from Deep Sea Sediments Expand the Ocean Megavirome and Support Independent Origins of Viral Gigantism.</title>
        <authorList>
            <person name="Backstrom D."/>
            <person name="Yutin N."/>
            <person name="Jorgensen S.L."/>
            <person name="Dharamshi J."/>
            <person name="Homa F."/>
            <person name="Zaremba-Niedwiedzka K."/>
            <person name="Spang A."/>
            <person name="Wolf Y.I."/>
            <person name="Koonin E.V."/>
            <person name="Ettema T.J."/>
        </authorList>
    </citation>
    <scope>NUCLEOTIDE SEQUENCE</scope>
</reference>
<keyword evidence="1" id="KW-0472">Membrane</keyword>
<gene>
    <name evidence="2" type="ORF">LCPAC104_00090</name>
</gene>
<sequence length="232" mass="26605">MSKIPISSIASGGSLDSFSSVGSIETKPDISSLGERGGSFIPNELGIERVSLKPETMEKQSEAVYERKVYERPDHGDYYGYGGYIFWVFFFVTLIVFIIVTVLLTKNRKKSFLRGDKDDSESLFGFFLIFSFIFLTLAGYRGFCLSRDYSTVAYTTILFLLILWASVLFNDEDLENAIVINVLLIIVLIWWLYILYSVDPFSSWLILFLIIIFVFIAVHTNEKLKEKKDHKD</sequence>
<accession>A0A481Z3P6</accession>
<name>A0A481Z3P6_9VIRU</name>
<evidence type="ECO:0000313" key="2">
    <source>
        <dbReference type="EMBL" id="QBK90513.1"/>
    </source>
</evidence>
<organism evidence="2">
    <name type="scientific">Pithovirus LCPAC104</name>
    <dbReference type="NCBI Taxonomy" id="2506589"/>
    <lineage>
        <taxon>Viruses</taxon>
        <taxon>Pithoviruses</taxon>
    </lineage>
</organism>
<feature type="transmembrane region" description="Helical" evidence="1">
    <location>
        <begin position="124"/>
        <end position="143"/>
    </location>
</feature>
<evidence type="ECO:0000256" key="1">
    <source>
        <dbReference type="SAM" id="Phobius"/>
    </source>
</evidence>
<keyword evidence="1" id="KW-1133">Transmembrane helix</keyword>
<proteinExistence type="predicted"/>
<feature type="transmembrane region" description="Helical" evidence="1">
    <location>
        <begin position="176"/>
        <end position="195"/>
    </location>
</feature>
<keyword evidence="1" id="KW-0812">Transmembrane</keyword>
<feature type="transmembrane region" description="Helical" evidence="1">
    <location>
        <begin position="84"/>
        <end position="104"/>
    </location>
</feature>
<protein>
    <submittedName>
        <fullName evidence="2">TspO/MBR family protein</fullName>
    </submittedName>
</protein>